<keyword evidence="2 5" id="KW-0808">Transferase</keyword>
<sequence length="161" mass="17853">MSITVPFVPSPVEVIKRAFQIAELKPGELVLDPGCGDGRSLVIATKEFGARGVGIEIRKDLLETAMRNIVAAGVQDKVLLIHGSFYDVSFPPADVVFLYLLTSVNERLRPKLERELKPTTRVVSHDFEVTGWKPVKSVTVEEGGRTHKIYYYIVGESKRGV</sequence>
<dbReference type="InterPro" id="IPR029063">
    <property type="entry name" value="SAM-dependent_MTases_sf"/>
</dbReference>
<dbReference type="RefSeq" id="WP_192818240.1">
    <property type="nucleotide sequence ID" value="NZ_CP062310.1"/>
</dbReference>
<feature type="domain" description="Methyltransferase" evidence="4">
    <location>
        <begin position="30"/>
        <end position="115"/>
    </location>
</feature>
<evidence type="ECO:0000256" key="1">
    <source>
        <dbReference type="ARBA" id="ARBA00022603"/>
    </source>
</evidence>
<protein>
    <submittedName>
        <fullName evidence="5">Class I SAM-dependent methyltransferase</fullName>
    </submittedName>
</protein>
<proteinExistence type="predicted"/>
<dbReference type="EMBL" id="CP062310">
    <property type="protein sequence ID" value="QOJ78268.1"/>
    <property type="molecule type" value="Genomic_DNA"/>
</dbReference>
<keyword evidence="3" id="KW-0949">S-adenosyl-L-methionine</keyword>
<dbReference type="GO" id="GO:0016279">
    <property type="term" value="F:protein-lysine N-methyltransferase activity"/>
    <property type="evidence" value="ECO:0007669"/>
    <property type="project" value="InterPro"/>
</dbReference>
<evidence type="ECO:0000256" key="2">
    <source>
        <dbReference type="ARBA" id="ARBA00022679"/>
    </source>
</evidence>
<evidence type="ECO:0000313" key="6">
    <source>
        <dbReference type="Proteomes" id="UP000594121"/>
    </source>
</evidence>
<accession>A0A7L9FEP1</accession>
<dbReference type="SUPFAM" id="SSF53335">
    <property type="entry name" value="S-adenosyl-L-methionine-dependent methyltransferases"/>
    <property type="match status" value="1"/>
</dbReference>
<dbReference type="CDD" id="cd02440">
    <property type="entry name" value="AdoMet_MTases"/>
    <property type="match status" value="1"/>
</dbReference>
<dbReference type="KEGG" id="thel:IG193_05720"/>
<dbReference type="Gene3D" id="3.40.50.150">
    <property type="entry name" value="Vaccinia Virus protein VP39"/>
    <property type="match status" value="1"/>
</dbReference>
<dbReference type="Pfam" id="PF13649">
    <property type="entry name" value="Methyltransf_25"/>
    <property type="match status" value="1"/>
</dbReference>
<evidence type="ECO:0000256" key="3">
    <source>
        <dbReference type="ARBA" id="ARBA00022691"/>
    </source>
</evidence>
<keyword evidence="1 5" id="KW-0489">Methyltransferase</keyword>
<organism evidence="5 6">
    <name type="scientific">Infirmifilum lucidum</name>
    <dbReference type="NCBI Taxonomy" id="2776706"/>
    <lineage>
        <taxon>Archaea</taxon>
        <taxon>Thermoproteota</taxon>
        <taxon>Thermoprotei</taxon>
        <taxon>Thermofilales</taxon>
        <taxon>Thermofilaceae</taxon>
        <taxon>Infirmifilum</taxon>
    </lineage>
</organism>
<dbReference type="InParanoid" id="A0A7L9FEP1"/>
<dbReference type="PANTHER" id="PTHR13610">
    <property type="entry name" value="METHYLTRANSFERASE DOMAIN-CONTAINING PROTEIN"/>
    <property type="match status" value="1"/>
</dbReference>
<dbReference type="InterPro" id="IPR026170">
    <property type="entry name" value="FAM173A/B"/>
</dbReference>
<dbReference type="FunCoup" id="A0A7L9FEP1">
    <property type="interactions" value="53"/>
</dbReference>
<dbReference type="Proteomes" id="UP000594121">
    <property type="component" value="Chromosome"/>
</dbReference>
<dbReference type="PANTHER" id="PTHR13610:SF11">
    <property type="entry name" value="METHYLTRANSFERASE DOMAIN-CONTAINING PROTEIN"/>
    <property type="match status" value="1"/>
</dbReference>
<dbReference type="GeneID" id="59149374"/>
<dbReference type="AlphaFoldDB" id="A0A7L9FEP1"/>
<dbReference type="InterPro" id="IPR041698">
    <property type="entry name" value="Methyltransf_25"/>
</dbReference>
<evidence type="ECO:0000313" key="5">
    <source>
        <dbReference type="EMBL" id="QOJ78268.1"/>
    </source>
</evidence>
<evidence type="ECO:0000259" key="4">
    <source>
        <dbReference type="Pfam" id="PF13649"/>
    </source>
</evidence>
<reference evidence="5 6" key="1">
    <citation type="submission" date="2020-10" db="EMBL/GenBank/DDBJ databases">
        <title>Thermofilum lucidum 3507LT sp. nov. a novel member of Thermofilaceae family isolated from Chile hot spring, and proposal of description order Thermofilales.</title>
        <authorList>
            <person name="Zayulina K.S."/>
            <person name="Elcheninov A.G."/>
            <person name="Toshchakov S.V."/>
            <person name="Kublanov I.V."/>
        </authorList>
    </citation>
    <scope>NUCLEOTIDE SEQUENCE [LARGE SCALE GENOMIC DNA]</scope>
    <source>
        <strain evidence="5 6">3507LT</strain>
    </source>
</reference>
<keyword evidence="6" id="KW-1185">Reference proteome</keyword>
<gene>
    <name evidence="5" type="ORF">IG193_05720</name>
</gene>
<name>A0A7L9FEP1_9CREN</name>
<dbReference type="GO" id="GO:0032259">
    <property type="term" value="P:methylation"/>
    <property type="evidence" value="ECO:0007669"/>
    <property type="project" value="UniProtKB-KW"/>
</dbReference>